<gene>
    <name evidence="2" type="ORF">XENORESO_017187</name>
</gene>
<sequence>MLCHVLYITAAEKQNITNTLLLHDNKRQIPTYCFCFSSDSNAGGDGIIQTALDFWRKGRDRKEIELKDLETALSLSVFNDNKSGFFRTSLIDKNLVDFFVPFLPLEYRHVVQCALAEMKAKRLKLNHDVADKVARDLVYFPKSERVFSVKGCKTIESKLDFYI</sequence>
<keyword evidence="3" id="KW-1185">Reference proteome</keyword>
<dbReference type="EMBL" id="JAHRIM010085893">
    <property type="protein sequence ID" value="MEQ2276295.1"/>
    <property type="molecule type" value="Genomic_DNA"/>
</dbReference>
<protein>
    <recommendedName>
        <fullName evidence="1">Torsin-1A C-terminal domain-containing protein</fullName>
    </recommendedName>
</protein>
<evidence type="ECO:0000259" key="1">
    <source>
        <dbReference type="Pfam" id="PF21376"/>
    </source>
</evidence>
<evidence type="ECO:0000313" key="2">
    <source>
        <dbReference type="EMBL" id="MEQ2276295.1"/>
    </source>
</evidence>
<proteinExistence type="predicted"/>
<dbReference type="Proteomes" id="UP001444071">
    <property type="component" value="Unassembled WGS sequence"/>
</dbReference>
<comment type="caution">
    <text evidence="2">The sequence shown here is derived from an EMBL/GenBank/DDBJ whole genome shotgun (WGS) entry which is preliminary data.</text>
</comment>
<reference evidence="2 3" key="1">
    <citation type="submission" date="2021-06" db="EMBL/GenBank/DDBJ databases">
        <authorList>
            <person name="Palmer J.M."/>
        </authorList>
    </citation>
    <scope>NUCLEOTIDE SEQUENCE [LARGE SCALE GENOMIC DNA]</scope>
    <source>
        <strain evidence="2 3">XR_2019</strain>
        <tissue evidence="2">Muscle</tissue>
    </source>
</reference>
<organism evidence="2 3">
    <name type="scientific">Xenotaenia resolanae</name>
    <dbReference type="NCBI Taxonomy" id="208358"/>
    <lineage>
        <taxon>Eukaryota</taxon>
        <taxon>Metazoa</taxon>
        <taxon>Chordata</taxon>
        <taxon>Craniata</taxon>
        <taxon>Vertebrata</taxon>
        <taxon>Euteleostomi</taxon>
        <taxon>Actinopterygii</taxon>
        <taxon>Neopterygii</taxon>
        <taxon>Teleostei</taxon>
        <taxon>Neoteleostei</taxon>
        <taxon>Acanthomorphata</taxon>
        <taxon>Ovalentaria</taxon>
        <taxon>Atherinomorphae</taxon>
        <taxon>Cyprinodontiformes</taxon>
        <taxon>Goodeidae</taxon>
        <taxon>Xenotaenia</taxon>
    </lineage>
</organism>
<name>A0ABV0X350_9TELE</name>
<dbReference type="PANTHER" id="PTHR10760:SF14">
    <property type="entry name" value="TORSIN-1B"/>
    <property type="match status" value="1"/>
</dbReference>
<accession>A0ABV0X350</accession>
<feature type="domain" description="Torsin-1A C-terminal" evidence="1">
    <location>
        <begin position="105"/>
        <end position="162"/>
    </location>
</feature>
<dbReference type="PANTHER" id="PTHR10760">
    <property type="entry name" value="TORSIN"/>
    <property type="match status" value="1"/>
</dbReference>
<evidence type="ECO:0000313" key="3">
    <source>
        <dbReference type="Proteomes" id="UP001444071"/>
    </source>
</evidence>
<dbReference type="InterPro" id="IPR010448">
    <property type="entry name" value="Torsin"/>
</dbReference>
<dbReference type="Pfam" id="PF21376">
    <property type="entry name" value="TOR1A_C"/>
    <property type="match status" value="1"/>
</dbReference>
<dbReference type="InterPro" id="IPR049337">
    <property type="entry name" value="TOR1A_C"/>
</dbReference>